<sequence>MYVYETRSRLRVANRFRSFAIVVVVLLLNSVDMISLPCRRRFVNESLKRLQQSGPASRPPGERANERTNERTGRRKDEWTDDELFDARPLSCC</sequence>
<accession>A0A183ICA4</accession>
<name>A0A183ICA4_9BILA</name>
<evidence type="ECO:0000256" key="1">
    <source>
        <dbReference type="SAM" id="MobiDB-lite"/>
    </source>
</evidence>
<dbReference type="EMBL" id="UZAM01006761">
    <property type="protein sequence ID" value="VDO93713.1"/>
    <property type="molecule type" value="Genomic_DNA"/>
</dbReference>
<reference evidence="4" key="1">
    <citation type="submission" date="2016-06" db="UniProtKB">
        <authorList>
            <consortium name="WormBaseParasite"/>
        </authorList>
    </citation>
    <scope>IDENTIFICATION</scope>
</reference>
<feature type="compositionally biased region" description="Basic and acidic residues" evidence="1">
    <location>
        <begin position="60"/>
        <end position="78"/>
    </location>
</feature>
<dbReference type="Proteomes" id="UP000270296">
    <property type="component" value="Unassembled WGS sequence"/>
</dbReference>
<keyword evidence="3" id="KW-1185">Reference proteome</keyword>
<organism evidence="4">
    <name type="scientific">Soboliphyme baturini</name>
    <dbReference type="NCBI Taxonomy" id="241478"/>
    <lineage>
        <taxon>Eukaryota</taxon>
        <taxon>Metazoa</taxon>
        <taxon>Ecdysozoa</taxon>
        <taxon>Nematoda</taxon>
        <taxon>Enoplea</taxon>
        <taxon>Dorylaimia</taxon>
        <taxon>Dioctophymatida</taxon>
        <taxon>Dioctophymatoidea</taxon>
        <taxon>Soboliphymatidae</taxon>
        <taxon>Soboliphyme</taxon>
    </lineage>
</organism>
<dbReference type="AlphaFoldDB" id="A0A183ICA4"/>
<dbReference type="WBParaSite" id="SBAD_0000129801-mRNA-1">
    <property type="protein sequence ID" value="SBAD_0000129801-mRNA-1"/>
    <property type="gene ID" value="SBAD_0000129801"/>
</dbReference>
<feature type="region of interest" description="Disordered" evidence="1">
    <location>
        <begin position="49"/>
        <end position="93"/>
    </location>
</feature>
<proteinExistence type="predicted"/>
<reference evidence="2 3" key="2">
    <citation type="submission" date="2018-11" db="EMBL/GenBank/DDBJ databases">
        <authorList>
            <consortium name="Pathogen Informatics"/>
        </authorList>
    </citation>
    <scope>NUCLEOTIDE SEQUENCE [LARGE SCALE GENOMIC DNA]</scope>
</reference>
<evidence type="ECO:0000313" key="2">
    <source>
        <dbReference type="EMBL" id="VDO93713.1"/>
    </source>
</evidence>
<evidence type="ECO:0000313" key="4">
    <source>
        <dbReference type="WBParaSite" id="SBAD_0000129801-mRNA-1"/>
    </source>
</evidence>
<gene>
    <name evidence="2" type="ORF">SBAD_LOCUS1248</name>
</gene>
<protein>
    <submittedName>
        <fullName evidence="4">Secreted protein</fullName>
    </submittedName>
</protein>
<evidence type="ECO:0000313" key="3">
    <source>
        <dbReference type="Proteomes" id="UP000270296"/>
    </source>
</evidence>